<feature type="domain" description="Radical SAM core" evidence="3">
    <location>
        <begin position="48"/>
        <end position="281"/>
    </location>
</feature>
<evidence type="ECO:0000256" key="1">
    <source>
        <dbReference type="ARBA" id="ARBA00006100"/>
    </source>
</evidence>
<reference evidence="4 5" key="1">
    <citation type="submission" date="2019-11" db="EMBL/GenBank/DDBJ databases">
        <title>Novel species isolated from a subtropical stream in China.</title>
        <authorList>
            <person name="Lu H."/>
        </authorList>
    </citation>
    <scope>NUCLEOTIDE SEQUENCE [LARGE SCALE GENOMIC DNA]</scope>
    <source>
        <strain evidence="4 5">FT92W</strain>
    </source>
</reference>
<dbReference type="SFLD" id="SFLDG01065">
    <property type="entry name" value="anaerobic_coproporphyrinogen-I"/>
    <property type="match status" value="1"/>
</dbReference>
<dbReference type="PROSITE" id="PS51918">
    <property type="entry name" value="RADICAL_SAM"/>
    <property type="match status" value="1"/>
</dbReference>
<keyword evidence="2" id="KW-0408">Iron</keyword>
<accession>A0A7X2IV86</accession>
<dbReference type="GO" id="GO:0051539">
    <property type="term" value="F:4 iron, 4 sulfur cluster binding"/>
    <property type="evidence" value="ECO:0007669"/>
    <property type="project" value="UniProtKB-UniRule"/>
</dbReference>
<comment type="caution">
    <text evidence="4">The sequence shown here is derived from an EMBL/GenBank/DDBJ whole genome shotgun (WGS) entry which is preliminary data.</text>
</comment>
<dbReference type="InterPro" id="IPR023404">
    <property type="entry name" value="rSAM_horseshoe"/>
</dbReference>
<evidence type="ECO:0000313" key="5">
    <source>
        <dbReference type="Proteomes" id="UP000446768"/>
    </source>
</evidence>
<dbReference type="CDD" id="cd01335">
    <property type="entry name" value="Radical_SAM"/>
    <property type="match status" value="1"/>
</dbReference>
<dbReference type="RefSeq" id="WP_154382532.1">
    <property type="nucleotide sequence ID" value="NZ_WKJJ01000040.1"/>
</dbReference>
<keyword evidence="2" id="KW-0411">Iron-sulfur</keyword>
<dbReference type="GO" id="GO:0005737">
    <property type="term" value="C:cytoplasm"/>
    <property type="evidence" value="ECO:0007669"/>
    <property type="project" value="UniProtKB-SubCell"/>
</dbReference>
<protein>
    <recommendedName>
        <fullName evidence="2">Heme chaperone HemW</fullName>
    </recommendedName>
</protein>
<dbReference type="SFLD" id="SFLDS00029">
    <property type="entry name" value="Radical_SAM"/>
    <property type="match status" value="1"/>
</dbReference>
<keyword evidence="5" id="KW-1185">Reference proteome</keyword>
<dbReference type="GO" id="GO:0004109">
    <property type="term" value="F:coproporphyrinogen oxidase activity"/>
    <property type="evidence" value="ECO:0007669"/>
    <property type="project" value="InterPro"/>
</dbReference>
<sequence length="428" mass="47440">MIPIKVVGAGSPNTASNATPKPVDAPASGYAGAAGAALNYLQPGALNLTALPPLSLYIHFPWCVRKCPYCDFNSHEAQDRAFPEDDYLAALRTDLEMALPLIWGRKIHTIFIGGGTPSLMSASGLDRLMSDVRTLLPMDADIEITMEANPGTFEVEKFKSYRASGINRLSIGIQSFNAEHLKALGRIHDGGEARRAVEIAHSTFDNFNLDLMYGLPTQTLEQARTDIETALNFKPPHLSLYHLTMEPNTVFAKYPPVLPDDDASADMQDMIAELTAAHGYGHYEVSAYAQPGRQARHNLNYWTFGDYLGIGAGAHSKISFPHRVLRQARYKQPRTYMEQVRAGSPVHEERELGRADMGFEFMLNTLRLRDGFPPQLFPERTGLQINAIDKALNAAEAKGLLVRDHMLIKPTELGQRFLNDLQEMFLGE</sequence>
<dbReference type="InterPro" id="IPR007197">
    <property type="entry name" value="rSAM"/>
</dbReference>
<dbReference type="EMBL" id="WKJJ01000040">
    <property type="protein sequence ID" value="MRV76737.1"/>
    <property type="molecule type" value="Genomic_DNA"/>
</dbReference>
<name>A0A7X2IV86_9BURK</name>
<dbReference type="SFLD" id="SFLDG01082">
    <property type="entry name" value="B12-binding_domain_containing"/>
    <property type="match status" value="1"/>
</dbReference>
<gene>
    <name evidence="4" type="ORF">GJ700_34010</name>
</gene>
<comment type="similarity">
    <text evidence="1">Belongs to the anaerobic coproporphyrinogen-III oxidase family. HemW subfamily.</text>
</comment>
<comment type="subcellular location">
    <subcellularLocation>
        <location evidence="2">Cytoplasm</location>
    </subcellularLocation>
</comment>
<dbReference type="InterPro" id="IPR006638">
    <property type="entry name" value="Elp3/MiaA/NifB-like_rSAM"/>
</dbReference>
<dbReference type="SFLD" id="SFLDF00288">
    <property type="entry name" value="HemN-like__clustered_with_nucl"/>
    <property type="match status" value="1"/>
</dbReference>
<keyword evidence="2" id="KW-0143">Chaperone</keyword>
<dbReference type="Proteomes" id="UP000446768">
    <property type="component" value="Unassembled WGS sequence"/>
</dbReference>
<dbReference type="SFLD" id="SFLDF00562">
    <property type="entry name" value="HemN-like__clustered_with_heat"/>
    <property type="match status" value="1"/>
</dbReference>
<organism evidence="4 5">
    <name type="scientific">Pseudoduganella rivuli</name>
    <dbReference type="NCBI Taxonomy" id="2666085"/>
    <lineage>
        <taxon>Bacteria</taxon>
        <taxon>Pseudomonadati</taxon>
        <taxon>Pseudomonadota</taxon>
        <taxon>Betaproteobacteria</taxon>
        <taxon>Burkholderiales</taxon>
        <taxon>Oxalobacteraceae</taxon>
        <taxon>Telluria group</taxon>
        <taxon>Pseudoduganella</taxon>
    </lineage>
</organism>
<dbReference type="NCBIfam" id="TIGR00539">
    <property type="entry name" value="hemN_rel"/>
    <property type="match status" value="1"/>
</dbReference>
<keyword evidence="2" id="KW-0004">4Fe-4S</keyword>
<dbReference type="InterPro" id="IPR058240">
    <property type="entry name" value="rSAM_sf"/>
</dbReference>
<keyword evidence="2" id="KW-0349">Heme</keyword>
<dbReference type="InterPro" id="IPR004559">
    <property type="entry name" value="HemW-like"/>
</dbReference>
<dbReference type="PANTHER" id="PTHR13932:SF5">
    <property type="entry name" value="RADICAL S-ADENOSYL METHIONINE DOMAIN-CONTAINING PROTEIN 1, MITOCHONDRIAL"/>
    <property type="match status" value="1"/>
</dbReference>
<proteinExistence type="inferred from homology"/>
<evidence type="ECO:0000259" key="3">
    <source>
        <dbReference type="PROSITE" id="PS51918"/>
    </source>
</evidence>
<dbReference type="Pfam" id="PF06969">
    <property type="entry name" value="HemN_C"/>
    <property type="match status" value="1"/>
</dbReference>
<dbReference type="PANTHER" id="PTHR13932">
    <property type="entry name" value="COPROPORPHYRINIGEN III OXIDASE"/>
    <property type="match status" value="1"/>
</dbReference>
<evidence type="ECO:0000256" key="2">
    <source>
        <dbReference type="RuleBase" id="RU364116"/>
    </source>
</evidence>
<evidence type="ECO:0000313" key="4">
    <source>
        <dbReference type="EMBL" id="MRV76737.1"/>
    </source>
</evidence>
<keyword evidence="2" id="KW-0949">S-adenosyl-L-methionine</keyword>
<dbReference type="GO" id="GO:0006779">
    <property type="term" value="P:porphyrin-containing compound biosynthetic process"/>
    <property type="evidence" value="ECO:0007669"/>
    <property type="project" value="InterPro"/>
</dbReference>
<dbReference type="SMART" id="SM00729">
    <property type="entry name" value="Elp3"/>
    <property type="match status" value="1"/>
</dbReference>
<dbReference type="SUPFAM" id="SSF102114">
    <property type="entry name" value="Radical SAM enzymes"/>
    <property type="match status" value="1"/>
</dbReference>
<dbReference type="Pfam" id="PF04055">
    <property type="entry name" value="Radical_SAM"/>
    <property type="match status" value="1"/>
</dbReference>
<comment type="function">
    <text evidence="2">Probably acts as a heme chaperone, transferring heme to an unknown acceptor. Binds one molecule of heme per monomer, possibly covalently. Binds 1 [4Fe-4S] cluster. The cluster is coordinated with 3 cysteines and an exchangeable S-adenosyl-L-methionine.</text>
</comment>
<keyword evidence="2" id="KW-0963">Cytoplasm</keyword>
<dbReference type="InterPro" id="IPR010723">
    <property type="entry name" value="HemN_C"/>
</dbReference>
<dbReference type="AlphaFoldDB" id="A0A7X2IV86"/>
<dbReference type="GO" id="GO:0046872">
    <property type="term" value="F:metal ion binding"/>
    <property type="evidence" value="ECO:0007669"/>
    <property type="project" value="UniProtKB-UniRule"/>
</dbReference>
<dbReference type="Gene3D" id="3.80.30.20">
    <property type="entry name" value="tm_1862 like domain"/>
    <property type="match status" value="1"/>
</dbReference>
<dbReference type="InterPro" id="IPR034505">
    <property type="entry name" value="Coproporphyrinogen-III_oxidase"/>
</dbReference>
<keyword evidence="2" id="KW-0479">Metal-binding</keyword>